<dbReference type="Proteomes" id="UP000002975">
    <property type="component" value="Unassembled WGS sequence"/>
</dbReference>
<organism evidence="1 2">
    <name type="scientific">Fusobacterium gonidiaformans 3-1-5R</name>
    <dbReference type="NCBI Taxonomy" id="469605"/>
    <lineage>
        <taxon>Bacteria</taxon>
        <taxon>Fusobacteriati</taxon>
        <taxon>Fusobacteriota</taxon>
        <taxon>Fusobacteriia</taxon>
        <taxon>Fusobacteriales</taxon>
        <taxon>Fusobacteriaceae</taxon>
        <taxon>Fusobacterium</taxon>
    </lineage>
</organism>
<gene>
    <name evidence="1" type="ORF">FSBG_01638</name>
</gene>
<protein>
    <submittedName>
        <fullName evidence="1">Uncharacterized protein</fullName>
    </submittedName>
</protein>
<accession>E5BI18</accession>
<reference evidence="1 2" key="1">
    <citation type="submission" date="2009-02" db="EMBL/GenBank/DDBJ databases">
        <title>The Genome Sequence of Fusobacterium sp. 3_1_5R.</title>
        <authorList>
            <consortium name="The Broad Institute Genome Sequencing Platform"/>
            <person name="Ward D."/>
            <person name="Young S.K."/>
            <person name="Kodira C.D."/>
            <person name="Zeng Q."/>
            <person name="Koehrsen M."/>
            <person name="Alvarado L."/>
            <person name="Berlin A."/>
            <person name="Borenstein D."/>
            <person name="Chen Z."/>
            <person name="Engels R."/>
            <person name="Freedman E."/>
            <person name="Gellesch M."/>
            <person name="Goldberg J."/>
            <person name="Griggs A."/>
            <person name="Gujja S."/>
            <person name="Heiman D."/>
            <person name="Hepburn T."/>
            <person name="Howarth C."/>
            <person name="Jen D."/>
            <person name="Larson L."/>
            <person name="Lewis B."/>
            <person name="Mehta T."/>
            <person name="Park D."/>
            <person name="Pearson M."/>
            <person name="Roberts A."/>
            <person name="Saif S."/>
            <person name="Shea T."/>
            <person name="Shenoy N."/>
            <person name="Sisk P."/>
            <person name="Stolte C."/>
            <person name="Sykes S."/>
            <person name="Walk T."/>
            <person name="White J."/>
            <person name="Yandava C."/>
            <person name="Allen-Vercoe E."/>
            <person name="Strauss J."/>
            <person name="Ambrose C."/>
            <person name="Lander E."/>
            <person name="Nusbaum C."/>
            <person name="Galagan J."/>
            <person name="Birren B."/>
        </authorList>
    </citation>
    <scope>NUCLEOTIDE SEQUENCE [LARGE SCALE GENOMIC DNA]</scope>
    <source>
        <strain evidence="1 2">3_1_5R</strain>
    </source>
</reference>
<dbReference type="RefSeq" id="WP_005956963.1">
    <property type="nucleotide sequence ID" value="NZ_GG657974.1"/>
</dbReference>
<dbReference type="OrthoDB" id="91661at2"/>
<name>E5BI18_9FUSO</name>
<keyword evidence="2" id="KW-1185">Reference proteome</keyword>
<evidence type="ECO:0000313" key="2">
    <source>
        <dbReference type="Proteomes" id="UP000002975"/>
    </source>
</evidence>
<proteinExistence type="predicted"/>
<evidence type="ECO:0000313" key="1">
    <source>
        <dbReference type="EMBL" id="EFS22141.1"/>
    </source>
</evidence>
<dbReference type="AlphaFoldDB" id="E5BI18"/>
<dbReference type="HOGENOM" id="CLU_179922_0_0_0"/>
<sequence length="100" mass="11805">MKKIIILSFIVICFIACGKREPEYPIFTHDEKVAIYKEARDHNNTEKLKEIENLMKQLETEGKKGDKIAEKERADWHTVRVLYIAPEQSYKKPDLLNGKW</sequence>
<dbReference type="BioCyc" id="FSP469605-HMP:GTSP-1681-MONOMER"/>
<dbReference type="EMBL" id="GG657974">
    <property type="protein sequence ID" value="EFS22141.1"/>
    <property type="molecule type" value="Genomic_DNA"/>
</dbReference>